<sequence length="381" mass="41528">MSISTHTGSSESAPSYRSEVPSSTGSAPLPPLPASPLPSPSLVTAPDYAVHYRIYTPSGAVPVKAAASRLDPFVGRILARSVPPPHLAGMLKRRILAAEGLPDRTISVEGTPPPRRLSQIFSPPRSVSVLYNSYPSSPSPPSLYQSVTSTNGTQIYASMYDSEPMSDDVALVLTGDGRHGASSDNPLALVFLKELSVEERNARGKVEDFASREIPLNRYVYYRLYNQDGETRSSVAFDSVHTALGRIERAHITPPPTVDSLKSCIAKVEHKAIWKYADLYEGTAPCDPLGSSGSVGRHMGGDVNTPLLLVQPERTSGLFNRPARMLKTRKYRQSEKLTYDILQGTMILTDGVVKDSMCACLVPGRAERAMLKRKWFELLDE</sequence>
<evidence type="ECO:0000313" key="2">
    <source>
        <dbReference type="EMBL" id="KAJ7024059.1"/>
    </source>
</evidence>
<gene>
    <name evidence="2" type="ORF">C8F04DRAFT_1303387</name>
</gene>
<proteinExistence type="predicted"/>
<keyword evidence="3" id="KW-1185">Reference proteome</keyword>
<name>A0AAD6SAL8_9AGAR</name>
<evidence type="ECO:0000313" key="3">
    <source>
        <dbReference type="Proteomes" id="UP001218188"/>
    </source>
</evidence>
<dbReference type="EMBL" id="JARJCM010000176">
    <property type="protein sequence ID" value="KAJ7024059.1"/>
    <property type="molecule type" value="Genomic_DNA"/>
</dbReference>
<reference evidence="2" key="1">
    <citation type="submission" date="2023-03" db="EMBL/GenBank/DDBJ databases">
        <title>Massive genome expansion in bonnet fungi (Mycena s.s.) driven by repeated elements and novel gene families across ecological guilds.</title>
        <authorList>
            <consortium name="Lawrence Berkeley National Laboratory"/>
            <person name="Harder C.B."/>
            <person name="Miyauchi S."/>
            <person name="Viragh M."/>
            <person name="Kuo A."/>
            <person name="Thoen E."/>
            <person name="Andreopoulos B."/>
            <person name="Lu D."/>
            <person name="Skrede I."/>
            <person name="Drula E."/>
            <person name="Henrissat B."/>
            <person name="Morin E."/>
            <person name="Kohler A."/>
            <person name="Barry K."/>
            <person name="LaButti K."/>
            <person name="Morin E."/>
            <person name="Salamov A."/>
            <person name="Lipzen A."/>
            <person name="Mereny Z."/>
            <person name="Hegedus B."/>
            <person name="Baldrian P."/>
            <person name="Stursova M."/>
            <person name="Weitz H."/>
            <person name="Taylor A."/>
            <person name="Grigoriev I.V."/>
            <person name="Nagy L.G."/>
            <person name="Martin F."/>
            <person name="Kauserud H."/>
        </authorList>
    </citation>
    <scope>NUCLEOTIDE SEQUENCE</scope>
    <source>
        <strain evidence="2">CBHHK200</strain>
    </source>
</reference>
<feature type="region of interest" description="Disordered" evidence="1">
    <location>
        <begin position="1"/>
        <end position="33"/>
    </location>
</feature>
<evidence type="ECO:0000256" key="1">
    <source>
        <dbReference type="SAM" id="MobiDB-lite"/>
    </source>
</evidence>
<dbReference type="Proteomes" id="UP001218188">
    <property type="component" value="Unassembled WGS sequence"/>
</dbReference>
<organism evidence="2 3">
    <name type="scientific">Mycena alexandri</name>
    <dbReference type="NCBI Taxonomy" id="1745969"/>
    <lineage>
        <taxon>Eukaryota</taxon>
        <taxon>Fungi</taxon>
        <taxon>Dikarya</taxon>
        <taxon>Basidiomycota</taxon>
        <taxon>Agaricomycotina</taxon>
        <taxon>Agaricomycetes</taxon>
        <taxon>Agaricomycetidae</taxon>
        <taxon>Agaricales</taxon>
        <taxon>Marasmiineae</taxon>
        <taxon>Mycenaceae</taxon>
        <taxon>Mycena</taxon>
    </lineage>
</organism>
<feature type="compositionally biased region" description="Polar residues" evidence="1">
    <location>
        <begin position="1"/>
        <end position="15"/>
    </location>
</feature>
<accession>A0AAD6SAL8</accession>
<dbReference type="AlphaFoldDB" id="A0AAD6SAL8"/>
<comment type="caution">
    <text evidence="2">The sequence shown here is derived from an EMBL/GenBank/DDBJ whole genome shotgun (WGS) entry which is preliminary data.</text>
</comment>
<protein>
    <submittedName>
        <fullName evidence="2">Uncharacterized protein</fullName>
    </submittedName>
</protein>